<evidence type="ECO:0000256" key="4">
    <source>
        <dbReference type="ARBA" id="ARBA00022960"/>
    </source>
</evidence>
<dbReference type="PROSITE" id="PS52029">
    <property type="entry name" value="LD_TPASE"/>
    <property type="match status" value="1"/>
</dbReference>
<dbReference type="GO" id="GO:0005576">
    <property type="term" value="C:extracellular region"/>
    <property type="evidence" value="ECO:0007669"/>
    <property type="project" value="TreeGrafter"/>
</dbReference>
<dbReference type="PANTHER" id="PTHR30582:SF2">
    <property type="entry name" value="L,D-TRANSPEPTIDASE YCIB-RELATED"/>
    <property type="match status" value="1"/>
</dbReference>
<evidence type="ECO:0000256" key="3">
    <source>
        <dbReference type="ARBA" id="ARBA00022679"/>
    </source>
</evidence>
<dbReference type="InterPro" id="IPR050979">
    <property type="entry name" value="LD-transpeptidase"/>
</dbReference>
<dbReference type="PANTHER" id="PTHR30582">
    <property type="entry name" value="L,D-TRANSPEPTIDASE"/>
    <property type="match status" value="1"/>
</dbReference>
<dbReference type="CDD" id="cd16913">
    <property type="entry name" value="YkuD_like"/>
    <property type="match status" value="1"/>
</dbReference>
<dbReference type="Gene3D" id="2.40.440.10">
    <property type="entry name" value="L,D-transpeptidase catalytic domain-like"/>
    <property type="match status" value="1"/>
</dbReference>
<evidence type="ECO:0000313" key="9">
    <source>
        <dbReference type="EMBL" id="HFI92818.1"/>
    </source>
</evidence>
<dbReference type="SUPFAM" id="SSF141523">
    <property type="entry name" value="L,D-transpeptidase catalytic domain-like"/>
    <property type="match status" value="1"/>
</dbReference>
<evidence type="ECO:0000259" key="8">
    <source>
        <dbReference type="PROSITE" id="PS52029"/>
    </source>
</evidence>
<dbReference type="GO" id="GO:0071555">
    <property type="term" value="P:cell wall organization"/>
    <property type="evidence" value="ECO:0007669"/>
    <property type="project" value="UniProtKB-UniRule"/>
</dbReference>
<evidence type="ECO:0000256" key="6">
    <source>
        <dbReference type="ARBA" id="ARBA00023316"/>
    </source>
</evidence>
<comment type="caution">
    <text evidence="9">The sequence shown here is derived from an EMBL/GenBank/DDBJ whole genome shotgun (WGS) entry which is preliminary data.</text>
</comment>
<gene>
    <name evidence="9" type="ORF">ENS31_14965</name>
</gene>
<keyword evidence="5 7" id="KW-0573">Peptidoglycan synthesis</keyword>
<evidence type="ECO:0000256" key="2">
    <source>
        <dbReference type="ARBA" id="ARBA00005992"/>
    </source>
</evidence>
<proteinExistence type="inferred from homology"/>
<dbReference type="GO" id="GO:0018104">
    <property type="term" value="P:peptidoglycan-protein cross-linking"/>
    <property type="evidence" value="ECO:0007669"/>
    <property type="project" value="TreeGrafter"/>
</dbReference>
<dbReference type="AlphaFoldDB" id="A0A7V2ZMN3"/>
<dbReference type="GO" id="GO:0016740">
    <property type="term" value="F:transferase activity"/>
    <property type="evidence" value="ECO:0007669"/>
    <property type="project" value="UniProtKB-KW"/>
</dbReference>
<comment type="pathway">
    <text evidence="1 7">Cell wall biogenesis; peptidoglycan biosynthesis.</text>
</comment>
<keyword evidence="6 7" id="KW-0961">Cell wall biogenesis/degradation</keyword>
<reference evidence="9" key="1">
    <citation type="journal article" date="2020" name="mSystems">
        <title>Genome- and Community-Level Interaction Insights into Carbon Utilization and Element Cycling Functions of Hydrothermarchaeota in Hydrothermal Sediment.</title>
        <authorList>
            <person name="Zhou Z."/>
            <person name="Liu Y."/>
            <person name="Xu W."/>
            <person name="Pan J."/>
            <person name="Luo Z.H."/>
            <person name="Li M."/>
        </authorList>
    </citation>
    <scope>NUCLEOTIDE SEQUENCE [LARGE SCALE GENOMIC DNA]</scope>
    <source>
        <strain evidence="9">SpSt-479</strain>
    </source>
</reference>
<evidence type="ECO:0000256" key="1">
    <source>
        <dbReference type="ARBA" id="ARBA00004752"/>
    </source>
</evidence>
<feature type="active site" description="Proton donor/acceptor" evidence="7">
    <location>
        <position position="202"/>
    </location>
</feature>
<evidence type="ECO:0000256" key="7">
    <source>
        <dbReference type="PROSITE-ProRule" id="PRU01373"/>
    </source>
</evidence>
<keyword evidence="3" id="KW-0808">Transferase</keyword>
<protein>
    <submittedName>
        <fullName evidence="9">L,D-transpeptidase</fullName>
    </submittedName>
</protein>
<sequence length="310" mass="35863">MKYLSLTFNLLIVAIVFIKCTDNRQSNQAKPMVDSAVKVQDSLTLVKDTIPQLPLINYYFISPPKQNRYKYLVEKYDTIGAKIILALNRLDERFIRKPDSIVVADTIIADKLLYSPFPSHIDLLESVKKILLVDQRIQAFAAYEFGKLVNWGPTSTGKRSTPTPNGLFHTNWKSKKTISTDNPEWILKWYFNLENFRGVSLHQYELPGYPASHACVRLLEEDAFWIYNWAEQWILTKDGEYIIAYGTPVIIYGEYDFKGVKPWLLLPTQPEKALVDKDELNAIINEYILTIINRQEEREKILNPQLSLGN</sequence>
<dbReference type="InterPro" id="IPR005490">
    <property type="entry name" value="LD_TPept_cat_dom"/>
</dbReference>
<comment type="similarity">
    <text evidence="2">Belongs to the YkuD family.</text>
</comment>
<organism evidence="9">
    <name type="scientific">Ignavibacterium album</name>
    <dbReference type="NCBI Taxonomy" id="591197"/>
    <lineage>
        <taxon>Bacteria</taxon>
        <taxon>Pseudomonadati</taxon>
        <taxon>Ignavibacteriota</taxon>
        <taxon>Ignavibacteria</taxon>
        <taxon>Ignavibacteriales</taxon>
        <taxon>Ignavibacteriaceae</taxon>
        <taxon>Ignavibacterium</taxon>
    </lineage>
</organism>
<dbReference type="GO" id="GO:0008360">
    <property type="term" value="P:regulation of cell shape"/>
    <property type="evidence" value="ECO:0007669"/>
    <property type="project" value="UniProtKB-UniRule"/>
</dbReference>
<evidence type="ECO:0000256" key="5">
    <source>
        <dbReference type="ARBA" id="ARBA00022984"/>
    </source>
</evidence>
<accession>A0A7V2ZMN3</accession>
<feature type="active site" description="Nucleophile" evidence="7">
    <location>
        <position position="215"/>
    </location>
</feature>
<dbReference type="UniPathway" id="UPA00219"/>
<keyword evidence="4 7" id="KW-0133">Cell shape</keyword>
<dbReference type="Pfam" id="PF03734">
    <property type="entry name" value="YkuD"/>
    <property type="match status" value="1"/>
</dbReference>
<name>A0A7V2ZMN3_9BACT</name>
<dbReference type="InterPro" id="IPR038063">
    <property type="entry name" value="Transpep_catalytic_dom"/>
</dbReference>
<dbReference type="EMBL" id="DSUJ01000011">
    <property type="protein sequence ID" value="HFI92818.1"/>
    <property type="molecule type" value="Genomic_DNA"/>
</dbReference>
<dbReference type="GO" id="GO:0071972">
    <property type="term" value="F:peptidoglycan L,D-transpeptidase activity"/>
    <property type="evidence" value="ECO:0007669"/>
    <property type="project" value="TreeGrafter"/>
</dbReference>
<feature type="domain" description="L,D-TPase catalytic" evidence="8">
    <location>
        <begin position="129"/>
        <end position="252"/>
    </location>
</feature>